<keyword evidence="2" id="KW-1185">Reference proteome</keyword>
<dbReference type="Proteomes" id="UP000789901">
    <property type="component" value="Unassembled WGS sequence"/>
</dbReference>
<gene>
    <name evidence="1" type="ORF">GMARGA_LOCUS14277</name>
</gene>
<comment type="caution">
    <text evidence="1">The sequence shown here is derived from an EMBL/GenBank/DDBJ whole genome shotgun (WGS) entry which is preliminary data.</text>
</comment>
<evidence type="ECO:0000313" key="2">
    <source>
        <dbReference type="Proteomes" id="UP000789901"/>
    </source>
</evidence>
<reference evidence="1 2" key="1">
    <citation type="submission" date="2021-06" db="EMBL/GenBank/DDBJ databases">
        <authorList>
            <person name="Kallberg Y."/>
            <person name="Tangrot J."/>
            <person name="Rosling A."/>
        </authorList>
    </citation>
    <scope>NUCLEOTIDE SEQUENCE [LARGE SCALE GENOMIC DNA]</scope>
    <source>
        <strain evidence="1 2">120-4 pot B 10/14</strain>
    </source>
</reference>
<name>A0ABN7V5G1_GIGMA</name>
<dbReference type="EMBL" id="CAJVQB010009393">
    <property type="protein sequence ID" value="CAG8729647.1"/>
    <property type="molecule type" value="Genomic_DNA"/>
</dbReference>
<sequence length="65" mass="7553">MACLIFQAANTAIPKKKVLNSLSNRRKKIGKTTDLAKYSTILRKIIQNLNKLWKQKIPCLERNQR</sequence>
<organism evidence="1 2">
    <name type="scientific">Gigaspora margarita</name>
    <dbReference type="NCBI Taxonomy" id="4874"/>
    <lineage>
        <taxon>Eukaryota</taxon>
        <taxon>Fungi</taxon>
        <taxon>Fungi incertae sedis</taxon>
        <taxon>Mucoromycota</taxon>
        <taxon>Glomeromycotina</taxon>
        <taxon>Glomeromycetes</taxon>
        <taxon>Diversisporales</taxon>
        <taxon>Gigasporaceae</taxon>
        <taxon>Gigaspora</taxon>
    </lineage>
</organism>
<proteinExistence type="predicted"/>
<accession>A0ABN7V5G1</accession>
<protein>
    <submittedName>
        <fullName evidence="1">36691_t:CDS:1</fullName>
    </submittedName>
</protein>
<evidence type="ECO:0000313" key="1">
    <source>
        <dbReference type="EMBL" id="CAG8729647.1"/>
    </source>
</evidence>